<evidence type="ECO:0000256" key="6">
    <source>
        <dbReference type="ARBA" id="ARBA00022967"/>
    </source>
</evidence>
<dbReference type="SUPFAM" id="SSF81660">
    <property type="entry name" value="Metal cation-transporting ATPase, ATP-binding domain N"/>
    <property type="match status" value="1"/>
</dbReference>
<dbReference type="InterPro" id="IPR044492">
    <property type="entry name" value="P_typ_ATPase_HD_dom"/>
</dbReference>
<evidence type="ECO:0000256" key="2">
    <source>
        <dbReference type="ARBA" id="ARBA00005675"/>
    </source>
</evidence>
<dbReference type="PRINTS" id="PR00119">
    <property type="entry name" value="CATATPASE"/>
</dbReference>
<keyword evidence="8 9" id="KW-0472">Membrane</keyword>
<dbReference type="SFLD" id="SFLDF00027">
    <property type="entry name" value="p-type_atpase"/>
    <property type="match status" value="1"/>
</dbReference>
<comment type="caution">
    <text evidence="11">The sequence shown here is derived from an EMBL/GenBank/DDBJ whole genome shotgun (WGS) entry which is preliminary data.</text>
</comment>
<protein>
    <submittedName>
        <fullName evidence="11">HAD-IC family P-type ATPase</fullName>
    </submittedName>
</protein>
<dbReference type="InterPro" id="IPR059000">
    <property type="entry name" value="ATPase_P-type_domA"/>
</dbReference>
<feature type="domain" description="Cation-transporting P-type ATPase N-terminal" evidence="10">
    <location>
        <begin position="24"/>
        <end position="97"/>
    </location>
</feature>
<dbReference type="InterPro" id="IPR023299">
    <property type="entry name" value="ATPase_P-typ_cyto_dom_N"/>
</dbReference>
<dbReference type="Gene3D" id="3.40.50.1000">
    <property type="entry name" value="HAD superfamily/HAD-like"/>
    <property type="match status" value="1"/>
</dbReference>
<keyword evidence="7 9" id="KW-1133">Transmembrane helix</keyword>
<dbReference type="NCBIfam" id="TIGR01494">
    <property type="entry name" value="ATPase_P-type"/>
    <property type="match status" value="3"/>
</dbReference>
<dbReference type="Pfam" id="PF00689">
    <property type="entry name" value="Cation_ATPase_C"/>
    <property type="match status" value="1"/>
</dbReference>
<dbReference type="Pfam" id="PF00122">
    <property type="entry name" value="E1-E2_ATPase"/>
    <property type="match status" value="1"/>
</dbReference>
<keyword evidence="4" id="KW-0547">Nucleotide-binding</keyword>
<dbReference type="InterPro" id="IPR023214">
    <property type="entry name" value="HAD_sf"/>
</dbReference>
<organism evidence="11 12">
    <name type="scientific">Microvirga arsenatis</name>
    <dbReference type="NCBI Taxonomy" id="2692265"/>
    <lineage>
        <taxon>Bacteria</taxon>
        <taxon>Pseudomonadati</taxon>
        <taxon>Pseudomonadota</taxon>
        <taxon>Alphaproteobacteria</taxon>
        <taxon>Hyphomicrobiales</taxon>
        <taxon>Methylobacteriaceae</taxon>
        <taxon>Microvirga</taxon>
    </lineage>
</organism>
<dbReference type="InterPro" id="IPR023298">
    <property type="entry name" value="ATPase_P-typ_TM_dom_sf"/>
</dbReference>
<dbReference type="InterPro" id="IPR004014">
    <property type="entry name" value="ATPase_P-typ_cation-transptr_N"/>
</dbReference>
<dbReference type="InterPro" id="IPR001757">
    <property type="entry name" value="P_typ_ATPase"/>
</dbReference>
<dbReference type="SFLD" id="SFLDS00003">
    <property type="entry name" value="Haloacid_Dehalogenase"/>
    <property type="match status" value="1"/>
</dbReference>
<dbReference type="Proteomes" id="UP000818323">
    <property type="component" value="Unassembled WGS sequence"/>
</dbReference>
<evidence type="ECO:0000256" key="8">
    <source>
        <dbReference type="ARBA" id="ARBA00023136"/>
    </source>
</evidence>
<dbReference type="Pfam" id="PF00690">
    <property type="entry name" value="Cation_ATPase_N"/>
    <property type="match status" value="1"/>
</dbReference>
<dbReference type="PANTHER" id="PTHR43294:SF20">
    <property type="entry name" value="P-TYPE ATPASE"/>
    <property type="match status" value="1"/>
</dbReference>
<dbReference type="CDD" id="cd02080">
    <property type="entry name" value="P-type_ATPase_cation"/>
    <property type="match status" value="1"/>
</dbReference>
<dbReference type="Gene3D" id="3.40.1110.10">
    <property type="entry name" value="Calcium-transporting ATPase, cytoplasmic domain N"/>
    <property type="match status" value="1"/>
</dbReference>
<dbReference type="EMBL" id="JAAAXJ010000020">
    <property type="protein sequence ID" value="NBJ26863.1"/>
    <property type="molecule type" value="Genomic_DNA"/>
</dbReference>
<dbReference type="SMART" id="SM00831">
    <property type="entry name" value="Cation_ATPase_N"/>
    <property type="match status" value="1"/>
</dbReference>
<evidence type="ECO:0000256" key="5">
    <source>
        <dbReference type="ARBA" id="ARBA00022840"/>
    </source>
</evidence>
<evidence type="ECO:0000256" key="7">
    <source>
        <dbReference type="ARBA" id="ARBA00022989"/>
    </source>
</evidence>
<dbReference type="Pfam" id="PF13246">
    <property type="entry name" value="Cation_ATPase"/>
    <property type="match status" value="1"/>
</dbReference>
<dbReference type="PRINTS" id="PR00120">
    <property type="entry name" value="HATPASE"/>
</dbReference>
<feature type="transmembrane region" description="Helical" evidence="9">
    <location>
        <begin position="77"/>
        <end position="95"/>
    </location>
</feature>
<comment type="similarity">
    <text evidence="2">Belongs to the cation transport ATPase (P-type) (TC 3.A.3) family. Type IIA subfamily.</text>
</comment>
<keyword evidence="5" id="KW-0067">ATP-binding</keyword>
<dbReference type="PROSITE" id="PS00154">
    <property type="entry name" value="ATPASE_E1_E2"/>
    <property type="match status" value="1"/>
</dbReference>
<dbReference type="Gene3D" id="1.20.1110.10">
    <property type="entry name" value="Calcium-transporting ATPase, transmembrane domain"/>
    <property type="match status" value="1"/>
</dbReference>
<evidence type="ECO:0000313" key="11">
    <source>
        <dbReference type="EMBL" id="NBJ26863.1"/>
    </source>
</evidence>
<accession>A0ABW9Z3F4</accession>
<evidence type="ECO:0000256" key="1">
    <source>
        <dbReference type="ARBA" id="ARBA00004141"/>
    </source>
</evidence>
<proteinExistence type="inferred from homology"/>
<feature type="transmembrane region" description="Helical" evidence="9">
    <location>
        <begin position="264"/>
        <end position="285"/>
    </location>
</feature>
<dbReference type="InterPro" id="IPR050510">
    <property type="entry name" value="Cation_transp_ATPase_P-type"/>
</dbReference>
<keyword evidence="12" id="KW-1185">Reference proteome</keyword>
<feature type="transmembrane region" description="Helical" evidence="9">
    <location>
        <begin position="742"/>
        <end position="763"/>
    </location>
</feature>
<dbReference type="Pfam" id="PF08282">
    <property type="entry name" value="Hydrolase_3"/>
    <property type="match status" value="1"/>
</dbReference>
<dbReference type="PANTHER" id="PTHR43294">
    <property type="entry name" value="SODIUM/POTASSIUM-TRANSPORTING ATPASE SUBUNIT ALPHA"/>
    <property type="match status" value="1"/>
</dbReference>
<feature type="transmembrane region" description="Helical" evidence="9">
    <location>
        <begin position="850"/>
        <end position="871"/>
    </location>
</feature>
<feature type="transmembrane region" description="Helical" evidence="9">
    <location>
        <begin position="291"/>
        <end position="317"/>
    </location>
</feature>
<dbReference type="InterPro" id="IPR006068">
    <property type="entry name" value="ATPase_P-typ_cation-transptr_C"/>
</dbReference>
<dbReference type="SUPFAM" id="SSF81653">
    <property type="entry name" value="Calcium ATPase, transduction domain A"/>
    <property type="match status" value="1"/>
</dbReference>
<evidence type="ECO:0000256" key="9">
    <source>
        <dbReference type="SAM" id="Phobius"/>
    </source>
</evidence>
<reference evidence="11 12" key="1">
    <citation type="submission" date="2020-01" db="EMBL/GenBank/DDBJ databases">
        <title>Microvirga sp. nov., an arsenate reduction bacterium isolated from Tibet hotspring sediments.</title>
        <authorList>
            <person name="Yuan C.-G."/>
        </authorList>
    </citation>
    <scope>NUCLEOTIDE SEQUENCE [LARGE SCALE GENOMIC DNA]</scope>
    <source>
        <strain evidence="11 12">SYSU G3D203</strain>
    </source>
</reference>
<comment type="subcellular location">
    <subcellularLocation>
        <location evidence="1">Membrane</location>
        <topology evidence="1">Multi-pass membrane protein</topology>
    </subcellularLocation>
</comment>
<dbReference type="RefSeq" id="WP_161725693.1">
    <property type="nucleotide sequence ID" value="NZ_JAAAXI010000023.1"/>
</dbReference>
<keyword evidence="6" id="KW-1278">Translocase</keyword>
<feature type="transmembrane region" description="Helical" evidence="9">
    <location>
        <begin position="711"/>
        <end position="736"/>
    </location>
</feature>
<dbReference type="SUPFAM" id="SSF56784">
    <property type="entry name" value="HAD-like"/>
    <property type="match status" value="1"/>
</dbReference>
<evidence type="ECO:0000256" key="4">
    <source>
        <dbReference type="ARBA" id="ARBA00022741"/>
    </source>
</evidence>
<dbReference type="SUPFAM" id="SSF81665">
    <property type="entry name" value="Calcium ATPase, transmembrane domain M"/>
    <property type="match status" value="1"/>
</dbReference>
<feature type="transmembrane region" description="Helical" evidence="9">
    <location>
        <begin position="819"/>
        <end position="838"/>
    </location>
</feature>
<name>A0ABW9Z3F4_9HYPH</name>
<feature type="transmembrane region" description="Helical" evidence="9">
    <location>
        <begin position="101"/>
        <end position="117"/>
    </location>
</feature>
<feature type="transmembrane region" description="Helical" evidence="9">
    <location>
        <begin position="883"/>
        <end position="902"/>
    </location>
</feature>
<evidence type="ECO:0000259" key="10">
    <source>
        <dbReference type="SMART" id="SM00831"/>
    </source>
</evidence>
<dbReference type="SFLD" id="SFLDG00002">
    <property type="entry name" value="C1.7:_P-type_atpase_like"/>
    <property type="match status" value="1"/>
</dbReference>
<feature type="transmembrane region" description="Helical" evidence="9">
    <location>
        <begin position="784"/>
        <end position="807"/>
    </location>
</feature>
<dbReference type="Gene3D" id="2.70.150.10">
    <property type="entry name" value="Calcium-transporting ATPase, cytoplasmic transduction domain A"/>
    <property type="match status" value="1"/>
</dbReference>
<keyword evidence="3 9" id="KW-0812">Transmembrane</keyword>
<dbReference type="InterPro" id="IPR008250">
    <property type="entry name" value="ATPase_P-typ_transduc_dom_A_sf"/>
</dbReference>
<evidence type="ECO:0000256" key="3">
    <source>
        <dbReference type="ARBA" id="ARBA00022692"/>
    </source>
</evidence>
<evidence type="ECO:0000313" key="12">
    <source>
        <dbReference type="Proteomes" id="UP000818323"/>
    </source>
</evidence>
<dbReference type="InterPro" id="IPR036412">
    <property type="entry name" value="HAD-like_sf"/>
</dbReference>
<dbReference type="InterPro" id="IPR018303">
    <property type="entry name" value="ATPase_P-typ_P_site"/>
</dbReference>
<gene>
    <name evidence="11" type="ORF">GR303_21235</name>
</gene>
<sequence>MHNPACFAEAGETIDTQKPLRVVPWHADSVAATLTAFDTSPEGLDTAEVLRRLALHGYNRMPEGEGRSALSRFLAQFNNVLIHVLLAAAAVTALLGHWVDAAVILLVVLVNAVIGFIQEGRAERALEAISAMISAQASVMRDGKRHTIKAEELVPGDIVLLEAGDRVPADLRLLRARSLRIDEGILTGESVPVEKGTSRIGADAALGDRTCMAFSGSLVVAGQGAGVVTGTGAGTEIGRITSLLGEVETLATPLVRQMDQFARMLTGAILAVSVAVFGIAVAVHGMPWGDAFMAVVGLAVAAIPEGLPAVMTITLAIGVQRMAARNAIIRRLPAVETLGSVSVICSDKTGTLTRNEMMVQTVVTSDGRFEVTGSGYAPEGGFLLDGTRASVEDRTSLAEVVRGSCLCNDASLRRTEAGWSVNGDPMEGALVSLAMKAGMDPHELRSRFGRLDEIPFDAQHRFMASLHHLPEGGAVLYVKGAPERVIAMCGREHASSGERPLDAGWWTAQADAAARQGQRVLGIAAKRLPQVPSKPLAFADVDDGLTMLGLLGLIDPPRDEALVAVRECQSAGIRVKMITGDHAATAAAIAGMLGIRGSDGRALTGADLDRMSESEFQSVVRDVSVFARTSPEHKLRIVQALQHDRAIVVMTGDGVNDAPSLKQADVGVAMGRKGTEVAKEAAGMVLADDNFASIVAAVHEGRTVHDNLKKVISWTLPTNGGVALAIITAMLLGLTLPIAPVQILWINMITAATLGLTLAYEPPEPDVMRRPPRRVDEPILSRFLVWRIVLVSVLFVVAVSGMFAWAIRRGLPIEEARTIVVNTLVVLEIFYLFSVRFLHAPSLTWHGVVGTRSVLIGVGAVVLAQFAFTYLPPMQVLFHTRAVSLLDGVAIMAAGMILLLILEGEKRLWGRVGGLNPDLKHR</sequence>